<name>W9YXH4_FUSOX</name>
<dbReference type="Proteomes" id="UP000030703">
    <property type="component" value="Unassembled WGS sequence"/>
</dbReference>
<sequence length="53" mass="5883">MCIRNNQFAACAKSGQRSRGPKGSSNWPWTAHGAVGARRRTTQEQAEYRTACK</sequence>
<evidence type="ECO:0000256" key="1">
    <source>
        <dbReference type="SAM" id="MobiDB-lite"/>
    </source>
</evidence>
<gene>
    <name evidence="2" type="ORF">FOMG_19000</name>
</gene>
<accession>W9YXH4</accession>
<organism evidence="2">
    <name type="scientific">Fusarium oxysporum f. sp. melonis 26406</name>
    <dbReference type="NCBI Taxonomy" id="1089452"/>
    <lineage>
        <taxon>Eukaryota</taxon>
        <taxon>Fungi</taxon>
        <taxon>Dikarya</taxon>
        <taxon>Ascomycota</taxon>
        <taxon>Pezizomycotina</taxon>
        <taxon>Sordariomycetes</taxon>
        <taxon>Hypocreomycetidae</taxon>
        <taxon>Hypocreales</taxon>
        <taxon>Nectriaceae</taxon>
        <taxon>Fusarium</taxon>
        <taxon>Fusarium oxysporum species complex</taxon>
    </lineage>
</organism>
<dbReference type="EMBL" id="JH659519">
    <property type="protein sequence ID" value="EXK24259.1"/>
    <property type="molecule type" value="Genomic_DNA"/>
</dbReference>
<dbReference type="HOGENOM" id="CLU_3068754_0_0_1"/>
<dbReference type="AlphaFoldDB" id="W9YXH4"/>
<dbReference type="VEuPathDB" id="FungiDB:FOMG_19000"/>
<feature type="region of interest" description="Disordered" evidence="1">
    <location>
        <begin position="12"/>
        <end position="53"/>
    </location>
</feature>
<protein>
    <submittedName>
        <fullName evidence="2">Uncharacterized protein</fullName>
    </submittedName>
</protein>
<proteinExistence type="predicted"/>
<reference evidence="2" key="1">
    <citation type="submission" date="2012-04" db="EMBL/GenBank/DDBJ databases">
        <title>The Genome Sequence of Fusarium oxysporum melonis.</title>
        <authorList>
            <consortium name="The Broad Institute Genome Sequencing Platform"/>
            <person name="Ma L.-J."/>
            <person name="Gale L.R."/>
            <person name="Schwartz D.C."/>
            <person name="Zhou S."/>
            <person name="Corby-Kistler H."/>
            <person name="Young S.K."/>
            <person name="Zeng Q."/>
            <person name="Gargeya S."/>
            <person name="Fitzgerald M."/>
            <person name="Haas B."/>
            <person name="Abouelleil A."/>
            <person name="Alvarado L."/>
            <person name="Arachchi H.M."/>
            <person name="Berlin A."/>
            <person name="Brown A."/>
            <person name="Chapman S.B."/>
            <person name="Chen Z."/>
            <person name="Dunbar C."/>
            <person name="Freedman E."/>
            <person name="Gearin G."/>
            <person name="Goldberg J."/>
            <person name="Griggs A."/>
            <person name="Gujja S."/>
            <person name="Heiman D."/>
            <person name="Howarth C."/>
            <person name="Larson L."/>
            <person name="Lui A."/>
            <person name="MacDonald P.J.P."/>
            <person name="Montmayeur A."/>
            <person name="Murphy C."/>
            <person name="Neiman D."/>
            <person name="Pearson M."/>
            <person name="Priest M."/>
            <person name="Roberts A."/>
            <person name="Saif S."/>
            <person name="Shea T."/>
            <person name="Shenoy N."/>
            <person name="Sisk P."/>
            <person name="Stolte C."/>
            <person name="Sykes S."/>
            <person name="Wortman J."/>
            <person name="Nusbaum C."/>
            <person name="Birren B."/>
        </authorList>
    </citation>
    <scope>NUCLEOTIDE SEQUENCE</scope>
    <source>
        <strain evidence="2">26406</strain>
    </source>
</reference>
<evidence type="ECO:0000313" key="2">
    <source>
        <dbReference type="EMBL" id="EXK24259.1"/>
    </source>
</evidence>
<reference evidence="2" key="2">
    <citation type="submission" date="2012-05" db="EMBL/GenBank/DDBJ databases">
        <title>Annotation of the Genome Sequence of Fusarium oxysporum f. sp. melonis 26406.</title>
        <authorList>
            <consortium name="The Broad Institute Genomics Platform"/>
            <person name="Ma L.-J."/>
            <person name="Corby-Kistler H."/>
            <person name="Broz K."/>
            <person name="Gale L.R."/>
            <person name="Jonkers W."/>
            <person name="O'Donnell K."/>
            <person name="Ploetz R."/>
            <person name="Steinberg C."/>
            <person name="Schwartz D.C."/>
            <person name="VanEtten H."/>
            <person name="Zhou S."/>
            <person name="Young S.K."/>
            <person name="Zeng Q."/>
            <person name="Gargeya S."/>
            <person name="Fitzgerald M."/>
            <person name="Abouelleil A."/>
            <person name="Alvarado L."/>
            <person name="Chapman S.B."/>
            <person name="Gainer-Dewar J."/>
            <person name="Goldberg J."/>
            <person name="Griggs A."/>
            <person name="Gujja S."/>
            <person name="Hansen M."/>
            <person name="Howarth C."/>
            <person name="Imamovic A."/>
            <person name="Ireland A."/>
            <person name="Larimer J."/>
            <person name="McCowan C."/>
            <person name="Murphy C."/>
            <person name="Pearson M."/>
            <person name="Poon T.W."/>
            <person name="Priest M."/>
            <person name="Roberts A."/>
            <person name="Saif S."/>
            <person name="Shea T."/>
            <person name="Sykes S."/>
            <person name="Wortman J."/>
            <person name="Nusbaum C."/>
            <person name="Birren B."/>
        </authorList>
    </citation>
    <scope>NUCLEOTIDE SEQUENCE</scope>
    <source>
        <strain evidence="2">26406</strain>
    </source>
</reference>